<sequence length="87" mass="9651">IEFLVIHYSVCSGLFSSVQNANSHWFHCILEVNLLGTHLYIVGGGEYNIKDSDLIHALEPCPISSFSVRVSFVCSRFSSPEICTNSN</sequence>
<dbReference type="EMBL" id="JABFAF010000005">
    <property type="protein sequence ID" value="MBA0856511.1"/>
    <property type="molecule type" value="Genomic_DNA"/>
</dbReference>
<dbReference type="AlphaFoldDB" id="A0A7J9LCT6"/>
<proteinExistence type="predicted"/>
<evidence type="ECO:0000313" key="1">
    <source>
        <dbReference type="EMBL" id="MBA0856511.1"/>
    </source>
</evidence>
<keyword evidence="2" id="KW-1185">Reference proteome</keyword>
<evidence type="ECO:0000313" key="2">
    <source>
        <dbReference type="Proteomes" id="UP000593576"/>
    </source>
</evidence>
<organism evidence="1 2">
    <name type="scientific">Gossypium schwendimanii</name>
    <name type="common">Cotton</name>
    <dbReference type="NCBI Taxonomy" id="34291"/>
    <lineage>
        <taxon>Eukaryota</taxon>
        <taxon>Viridiplantae</taxon>
        <taxon>Streptophyta</taxon>
        <taxon>Embryophyta</taxon>
        <taxon>Tracheophyta</taxon>
        <taxon>Spermatophyta</taxon>
        <taxon>Magnoliopsida</taxon>
        <taxon>eudicotyledons</taxon>
        <taxon>Gunneridae</taxon>
        <taxon>Pentapetalae</taxon>
        <taxon>rosids</taxon>
        <taxon>malvids</taxon>
        <taxon>Malvales</taxon>
        <taxon>Malvaceae</taxon>
        <taxon>Malvoideae</taxon>
        <taxon>Gossypium</taxon>
    </lineage>
</organism>
<accession>A0A7J9LCT6</accession>
<gene>
    <name evidence="1" type="ORF">Goshw_029681</name>
</gene>
<comment type="caution">
    <text evidence="1">The sequence shown here is derived from an EMBL/GenBank/DDBJ whole genome shotgun (WGS) entry which is preliminary data.</text>
</comment>
<dbReference type="Proteomes" id="UP000593576">
    <property type="component" value="Unassembled WGS sequence"/>
</dbReference>
<name>A0A7J9LCT6_GOSSC</name>
<reference evidence="1 2" key="1">
    <citation type="journal article" date="2019" name="Genome Biol. Evol.">
        <title>Insights into the evolution of the New World diploid cottons (Gossypium, subgenus Houzingenia) based on genome sequencing.</title>
        <authorList>
            <person name="Grover C.E."/>
            <person name="Arick M.A. 2nd"/>
            <person name="Thrash A."/>
            <person name="Conover J.L."/>
            <person name="Sanders W.S."/>
            <person name="Peterson D.G."/>
            <person name="Frelichowski J.E."/>
            <person name="Scheffler J.A."/>
            <person name="Scheffler B.E."/>
            <person name="Wendel J.F."/>
        </authorList>
    </citation>
    <scope>NUCLEOTIDE SEQUENCE [LARGE SCALE GENOMIC DNA]</scope>
    <source>
        <strain evidence="1">1</strain>
        <tissue evidence="1">Leaf</tissue>
    </source>
</reference>
<protein>
    <submittedName>
        <fullName evidence="1">Uncharacterized protein</fullName>
    </submittedName>
</protein>
<feature type="non-terminal residue" evidence="1">
    <location>
        <position position="1"/>
    </location>
</feature>